<evidence type="ECO:0000256" key="2">
    <source>
        <dbReference type="SAM" id="SignalP"/>
    </source>
</evidence>
<accession>A0ABD1NDD9</accession>
<keyword evidence="2" id="KW-0732">Signal</keyword>
<dbReference type="PANTHER" id="PTHR33731:SF17">
    <property type="entry name" value="ORGAN-SPECIFIC PROTEIN P4-LIKE"/>
    <property type="match status" value="1"/>
</dbReference>
<dbReference type="Pfam" id="PF10950">
    <property type="entry name" value="Organ_specific"/>
    <property type="match status" value="1"/>
</dbReference>
<evidence type="ECO:0000313" key="3">
    <source>
        <dbReference type="EMBL" id="KAL2346137.1"/>
    </source>
</evidence>
<dbReference type="InterPro" id="IPR024489">
    <property type="entry name" value="Organ_specific_prot"/>
</dbReference>
<dbReference type="EMBL" id="JBGMDY010000001">
    <property type="protein sequence ID" value="KAL2346137.1"/>
    <property type="molecule type" value="Genomic_DNA"/>
</dbReference>
<feature type="region of interest" description="Disordered" evidence="1">
    <location>
        <begin position="76"/>
        <end position="95"/>
    </location>
</feature>
<comment type="caution">
    <text evidence="3">The sequence shown here is derived from an EMBL/GenBank/DDBJ whole genome shotgun (WGS) entry which is preliminary data.</text>
</comment>
<evidence type="ECO:0000313" key="4">
    <source>
        <dbReference type="Proteomes" id="UP001603857"/>
    </source>
</evidence>
<proteinExistence type="predicted"/>
<organism evidence="3 4">
    <name type="scientific">Flemingia macrophylla</name>
    <dbReference type="NCBI Taxonomy" id="520843"/>
    <lineage>
        <taxon>Eukaryota</taxon>
        <taxon>Viridiplantae</taxon>
        <taxon>Streptophyta</taxon>
        <taxon>Embryophyta</taxon>
        <taxon>Tracheophyta</taxon>
        <taxon>Spermatophyta</taxon>
        <taxon>Magnoliopsida</taxon>
        <taxon>eudicotyledons</taxon>
        <taxon>Gunneridae</taxon>
        <taxon>Pentapetalae</taxon>
        <taxon>rosids</taxon>
        <taxon>fabids</taxon>
        <taxon>Fabales</taxon>
        <taxon>Fabaceae</taxon>
        <taxon>Papilionoideae</taxon>
        <taxon>50 kb inversion clade</taxon>
        <taxon>NPAAA clade</taxon>
        <taxon>indigoferoid/millettioid clade</taxon>
        <taxon>Phaseoleae</taxon>
        <taxon>Flemingia</taxon>
    </lineage>
</organism>
<name>A0ABD1NDD9_9FABA</name>
<keyword evidence="4" id="KW-1185">Reference proteome</keyword>
<feature type="signal peptide" evidence="2">
    <location>
        <begin position="1"/>
        <end position="23"/>
    </location>
</feature>
<protein>
    <submittedName>
        <fullName evidence="3">Uncharacterized protein</fullName>
    </submittedName>
</protein>
<dbReference type="PANTHER" id="PTHR33731">
    <property type="entry name" value="PROTEIN, PUTATIVE-RELATED"/>
    <property type="match status" value="1"/>
</dbReference>
<sequence>MMKSNFAVFVVFSLLLVGNFGSARKDMGAYWENMMKEQPMPEAIKDLVEGKNRFVRDFDVKPNVILYHTHAMSAKQKQKQKHMQKQMLFGKNDQD</sequence>
<evidence type="ECO:0000256" key="1">
    <source>
        <dbReference type="SAM" id="MobiDB-lite"/>
    </source>
</evidence>
<dbReference type="AlphaFoldDB" id="A0ABD1NDD9"/>
<gene>
    <name evidence="3" type="ORF">Fmac_000137</name>
</gene>
<dbReference type="Proteomes" id="UP001603857">
    <property type="component" value="Unassembled WGS sequence"/>
</dbReference>
<feature type="chain" id="PRO_5044801479" evidence="2">
    <location>
        <begin position="24"/>
        <end position="95"/>
    </location>
</feature>
<reference evidence="3 4" key="1">
    <citation type="submission" date="2024-08" db="EMBL/GenBank/DDBJ databases">
        <title>Insights into the chromosomal genome structure of Flemingia macrophylla.</title>
        <authorList>
            <person name="Ding Y."/>
            <person name="Zhao Y."/>
            <person name="Bi W."/>
            <person name="Wu M."/>
            <person name="Zhao G."/>
            <person name="Gong Y."/>
            <person name="Li W."/>
            <person name="Zhang P."/>
        </authorList>
    </citation>
    <scope>NUCLEOTIDE SEQUENCE [LARGE SCALE GENOMIC DNA]</scope>
    <source>
        <strain evidence="3">DYQJB</strain>
        <tissue evidence="3">Leaf</tissue>
    </source>
</reference>